<dbReference type="AlphaFoldDB" id="A0A6N6VPQ2"/>
<evidence type="ECO:0000313" key="3">
    <source>
        <dbReference type="Proteomes" id="UP000437748"/>
    </source>
</evidence>
<keyword evidence="1" id="KW-0472">Membrane</keyword>
<feature type="transmembrane region" description="Helical" evidence="1">
    <location>
        <begin position="51"/>
        <end position="71"/>
    </location>
</feature>
<evidence type="ECO:0008006" key="4">
    <source>
        <dbReference type="Google" id="ProtNLM"/>
    </source>
</evidence>
<name>A0A6N6VPQ2_9BACT</name>
<protein>
    <recommendedName>
        <fullName evidence="4">Glycine zipper domain-containing protein</fullName>
    </recommendedName>
</protein>
<feature type="transmembrane region" description="Helical" evidence="1">
    <location>
        <begin position="78"/>
        <end position="99"/>
    </location>
</feature>
<organism evidence="2 3">
    <name type="scientific">Silvanigrella paludirubra</name>
    <dbReference type="NCBI Taxonomy" id="2499159"/>
    <lineage>
        <taxon>Bacteria</taxon>
        <taxon>Pseudomonadati</taxon>
        <taxon>Bdellovibrionota</taxon>
        <taxon>Oligoflexia</taxon>
        <taxon>Silvanigrellales</taxon>
        <taxon>Silvanigrellaceae</taxon>
        <taxon>Silvanigrella</taxon>
    </lineage>
</organism>
<keyword evidence="3" id="KW-1185">Reference proteome</keyword>
<proteinExistence type="predicted"/>
<evidence type="ECO:0000256" key="1">
    <source>
        <dbReference type="SAM" id="Phobius"/>
    </source>
</evidence>
<reference evidence="2 3" key="1">
    <citation type="submission" date="2019-10" db="EMBL/GenBank/DDBJ databases">
        <title>New species of Slilvanegrellaceae.</title>
        <authorList>
            <person name="Pitt A."/>
            <person name="Hahn M.W."/>
        </authorList>
    </citation>
    <scope>NUCLEOTIDE SEQUENCE [LARGE SCALE GENOMIC DNA]</scope>
    <source>
        <strain evidence="2 3">SP-Ram-0.45-NSY-1</strain>
    </source>
</reference>
<dbReference type="EMBL" id="WFLM01000005">
    <property type="protein sequence ID" value="KAB8037004.1"/>
    <property type="molecule type" value="Genomic_DNA"/>
</dbReference>
<evidence type="ECO:0000313" key="2">
    <source>
        <dbReference type="EMBL" id="KAB8037004.1"/>
    </source>
</evidence>
<dbReference type="RefSeq" id="WP_153421421.1">
    <property type="nucleotide sequence ID" value="NZ_WFLM01000005.1"/>
</dbReference>
<keyword evidence="1" id="KW-0812">Transmembrane</keyword>
<accession>A0A6N6VPQ2</accession>
<sequence length="187" mass="20353">MGDLEKSIFYKDTSLSFISKTLFLFTFLFPLTAQAQQVYSGGEDDMRDIFVAGGYGALFGATMGTAILPFLSGSPMNNIRVVAGGASIGFMMGSAYGLYNVSKAQTNSYFNYTPENNDDNYYYSMPPIIPGQGYVAPKKEEKNIVKKKELPKAGALIVGEGSDIGFAIPAFWVGEKQFGFVLASLRF</sequence>
<gene>
    <name evidence="2" type="ORF">GCL60_14315</name>
</gene>
<dbReference type="Proteomes" id="UP000437748">
    <property type="component" value="Unassembled WGS sequence"/>
</dbReference>
<keyword evidence="1" id="KW-1133">Transmembrane helix</keyword>
<dbReference type="OrthoDB" id="5295339at2"/>
<comment type="caution">
    <text evidence="2">The sequence shown here is derived from an EMBL/GenBank/DDBJ whole genome shotgun (WGS) entry which is preliminary data.</text>
</comment>